<evidence type="ECO:0000256" key="1">
    <source>
        <dbReference type="SAM" id="MobiDB-lite"/>
    </source>
</evidence>
<evidence type="ECO:0000313" key="2">
    <source>
        <dbReference type="EMBL" id="PTB38242.1"/>
    </source>
</evidence>
<feature type="compositionally biased region" description="Basic and acidic residues" evidence="1">
    <location>
        <begin position="262"/>
        <end position="282"/>
    </location>
</feature>
<evidence type="ECO:0000313" key="3">
    <source>
        <dbReference type="Proteomes" id="UP000240493"/>
    </source>
</evidence>
<gene>
    <name evidence="2" type="ORF">M441DRAFT_248954</name>
</gene>
<reference evidence="2 3" key="1">
    <citation type="submission" date="2016-07" db="EMBL/GenBank/DDBJ databases">
        <title>Multiple horizontal gene transfer events from other fungi enriched the ability of initially mycotrophic Trichoderma (Ascomycota) to feed on dead plant biomass.</title>
        <authorList>
            <consortium name="DOE Joint Genome Institute"/>
            <person name="Aerts A."/>
            <person name="Atanasova L."/>
            <person name="Chenthamara K."/>
            <person name="Zhang J."/>
            <person name="Grujic M."/>
            <person name="Henrissat B."/>
            <person name="Kuo A."/>
            <person name="Salamov A."/>
            <person name="Lipzen A."/>
            <person name="Labutti K."/>
            <person name="Barry K."/>
            <person name="Miao Y."/>
            <person name="Rahimi M.J."/>
            <person name="Shen Q."/>
            <person name="Grigoriev I.V."/>
            <person name="Kubicek C.P."/>
            <person name="Druzhinina I.S."/>
        </authorList>
    </citation>
    <scope>NUCLEOTIDE SEQUENCE [LARGE SCALE GENOMIC DNA]</scope>
    <source>
        <strain evidence="2 3">CBS 433.97</strain>
    </source>
</reference>
<feature type="region of interest" description="Disordered" evidence="1">
    <location>
        <begin position="471"/>
        <end position="501"/>
    </location>
</feature>
<organism evidence="2 3">
    <name type="scientific">Trichoderma asperellum (strain ATCC 204424 / CBS 433.97 / NBRC 101777)</name>
    <dbReference type="NCBI Taxonomy" id="1042311"/>
    <lineage>
        <taxon>Eukaryota</taxon>
        <taxon>Fungi</taxon>
        <taxon>Dikarya</taxon>
        <taxon>Ascomycota</taxon>
        <taxon>Pezizomycotina</taxon>
        <taxon>Sordariomycetes</taxon>
        <taxon>Hypocreomycetidae</taxon>
        <taxon>Hypocreales</taxon>
        <taxon>Hypocreaceae</taxon>
        <taxon>Trichoderma</taxon>
    </lineage>
</organism>
<keyword evidence="3" id="KW-1185">Reference proteome</keyword>
<feature type="compositionally biased region" description="Polar residues" evidence="1">
    <location>
        <begin position="485"/>
        <end position="498"/>
    </location>
</feature>
<accession>A0A2T3Z088</accession>
<dbReference type="PANTHER" id="PTHR35391">
    <property type="entry name" value="C2H2-TYPE DOMAIN-CONTAINING PROTEIN-RELATED"/>
    <property type="match status" value="1"/>
</dbReference>
<dbReference type="EMBL" id="KZ679266">
    <property type="protein sequence ID" value="PTB38242.1"/>
    <property type="molecule type" value="Genomic_DNA"/>
</dbReference>
<name>A0A2T3Z088_TRIA4</name>
<feature type="compositionally biased region" description="Basic and acidic residues" evidence="1">
    <location>
        <begin position="554"/>
        <end position="568"/>
    </location>
</feature>
<proteinExistence type="predicted"/>
<feature type="region of interest" description="Disordered" evidence="1">
    <location>
        <begin position="261"/>
        <end position="282"/>
    </location>
</feature>
<dbReference type="OrthoDB" id="195446at2759"/>
<dbReference type="AlphaFoldDB" id="A0A2T3Z088"/>
<sequence length="649" mass="73434">MDEAGIETEPIFELATKCERLFSEHISRLKDESDLNGAKVIGEYQQKFSAWAAFLGVFAVPDMCLDHRLRNHTEVQDLVLRLLDIMRRNLVHLLEIDHNKSTLDEDIDIPDLGQVSSSPICVNLESLRGIEGAVGRLNHLGRTIQRSSEARQATKVGRFVTTFDSTSFEEIARSAVKSFYPGASASLLEQLAQAMTNMYERFHYRRSRQVRLQARPKAALSTIGEELASDSKADIGRASFQLTAPPVMNVNKQLPRLVSMTHVDDRSHKSRESKPTSLDSREFRKLFSQQRGGSAGSETRSILVSQVAYPQPSEESLVCEWCFATLSKDELKGEKWKKHLNEDFKPFICISEKCKGQVNQFATSRAWFSHMLETHGQNWHREIHLPVWWICPLCNSAETTFSRAQELSEHISKLHDDIFTRPQIQVIVNQSQLRSPRPQDICPLCCLSMRDEQEDEERQHLHLAQPNLLLKDQMPGESHKRVKTETGSSQQIQHSDVNSEGEMEEMVSNTGAQSAQNTQRVNIEAIARHVAAHLQGMMLFTLRMMSLDIPNATEDEKSLSSSTDHDASRIGLGQQHSEQETGTVISISEEQDINMDVDGPSIEDTIPDSEHIIDWKDVINDTQHFPGTDSFLQEVIRSGAFQYDECSNL</sequence>
<protein>
    <recommendedName>
        <fullName evidence="4">C2H2-type domain-containing protein</fullName>
    </recommendedName>
</protein>
<evidence type="ECO:0008006" key="4">
    <source>
        <dbReference type="Google" id="ProtNLM"/>
    </source>
</evidence>
<dbReference type="STRING" id="1042311.A0A2T3Z088"/>
<dbReference type="Proteomes" id="UP000240493">
    <property type="component" value="Unassembled WGS sequence"/>
</dbReference>
<feature type="region of interest" description="Disordered" evidence="1">
    <location>
        <begin position="553"/>
        <end position="581"/>
    </location>
</feature>
<dbReference type="PANTHER" id="PTHR35391:SF7">
    <property type="entry name" value="C2H2-TYPE DOMAIN-CONTAINING PROTEIN"/>
    <property type="match status" value="1"/>
</dbReference>